<evidence type="ECO:0000313" key="2">
    <source>
        <dbReference type="EMBL" id="PHQ31322.1"/>
    </source>
</evidence>
<evidence type="ECO:0000313" key="3">
    <source>
        <dbReference type="Proteomes" id="UP000229433"/>
    </source>
</evidence>
<comment type="caution">
    <text evidence="2">The sequence shown here is derived from an EMBL/GenBank/DDBJ whole genome shotgun (WGS) entry which is preliminary data.</text>
</comment>
<dbReference type="Pfam" id="PF13648">
    <property type="entry name" value="Lipocalin_4"/>
    <property type="match status" value="1"/>
</dbReference>
<keyword evidence="3" id="KW-1185">Reference proteome</keyword>
<name>A0A2G1VX21_9FLAO</name>
<proteinExistence type="predicted"/>
<sequence length="144" mass="16518">MNLKSKLATVFKMGLLLHLLSLFLLMSCSSDDTQDDTETNPLIGVWQFERSQINDMDAFAAECPLYLTFTATEITEDEYFGSSCETLESFTYSYTYTDSKINAEETNGNTFILTVKEITKTKLITQTRESDSDVIITSYWYRKE</sequence>
<dbReference type="EMBL" id="NQXA01000001">
    <property type="protein sequence ID" value="PHQ31322.1"/>
    <property type="molecule type" value="Genomic_DNA"/>
</dbReference>
<protein>
    <recommendedName>
        <fullName evidence="1">Lipocalin-like domain-containing protein</fullName>
    </recommendedName>
</protein>
<gene>
    <name evidence="2" type="ORF">CJ305_03665</name>
</gene>
<reference evidence="2 3" key="1">
    <citation type="submission" date="2017-08" db="EMBL/GenBank/DDBJ databases">
        <title>The whole genome shortgun sequences of strain Leeuwenhoekiella nanhaiensis G18 from the South China Sea.</title>
        <authorList>
            <person name="Liu Q."/>
        </authorList>
    </citation>
    <scope>NUCLEOTIDE SEQUENCE [LARGE SCALE GENOMIC DNA]</scope>
    <source>
        <strain evidence="2 3">G18</strain>
    </source>
</reference>
<organism evidence="2 3">
    <name type="scientific">Leeuwenhoekiella nanhaiensis</name>
    <dbReference type="NCBI Taxonomy" id="1655491"/>
    <lineage>
        <taxon>Bacteria</taxon>
        <taxon>Pseudomonadati</taxon>
        <taxon>Bacteroidota</taxon>
        <taxon>Flavobacteriia</taxon>
        <taxon>Flavobacteriales</taxon>
        <taxon>Flavobacteriaceae</taxon>
        <taxon>Leeuwenhoekiella</taxon>
    </lineage>
</organism>
<accession>A0A2G1VX21</accession>
<dbReference type="PROSITE" id="PS51257">
    <property type="entry name" value="PROKAR_LIPOPROTEIN"/>
    <property type="match status" value="1"/>
</dbReference>
<dbReference type="InterPro" id="IPR024311">
    <property type="entry name" value="Lipocalin-like"/>
</dbReference>
<dbReference type="AlphaFoldDB" id="A0A2G1VX21"/>
<evidence type="ECO:0000259" key="1">
    <source>
        <dbReference type="Pfam" id="PF13648"/>
    </source>
</evidence>
<dbReference type="RefSeq" id="WP_099644863.1">
    <property type="nucleotide sequence ID" value="NZ_KZ319287.1"/>
</dbReference>
<feature type="domain" description="Lipocalin-like" evidence="1">
    <location>
        <begin position="42"/>
        <end position="123"/>
    </location>
</feature>
<dbReference type="Proteomes" id="UP000229433">
    <property type="component" value="Unassembled WGS sequence"/>
</dbReference>